<organism evidence="2 3">
    <name type="scientific">Candidatus Roizmanbacteria bacterium GW2011_GWC2_34_23</name>
    <dbReference type="NCBI Taxonomy" id="1618484"/>
    <lineage>
        <taxon>Bacteria</taxon>
        <taxon>Candidatus Roizmaniibacteriota</taxon>
    </lineage>
</organism>
<proteinExistence type="predicted"/>
<dbReference type="PATRIC" id="fig|1618484.3.peg.154"/>
<keyword evidence="1" id="KW-0472">Membrane</keyword>
<accession>A0A0G0BGW0</accession>
<gene>
    <name evidence="2" type="ORF">UR56_C0003G0008</name>
</gene>
<dbReference type="Proteomes" id="UP000034004">
    <property type="component" value="Unassembled WGS sequence"/>
</dbReference>
<evidence type="ECO:0000313" key="2">
    <source>
        <dbReference type="EMBL" id="KKP62901.1"/>
    </source>
</evidence>
<keyword evidence="1" id="KW-1133">Transmembrane helix</keyword>
<sequence length="504" mass="51951">MKKFLYRIILFLFIFSQVTIIYLYTVPQLTPGLDTAGFTNASDTLSNGRLSYRAGVTTGAASSSLVTIDGSGNADNDTNHLFPKDVVCFSGSLLDGCHSQALYTVANIVDTTNFNFTPPLDATALSANDYVIASQSATHTIAFTLASAVPTAGDIYITIPALDTTGKTNDYFPDTNSSIATNGFDLGGVGTGDISVASSGCDNNWTVASVTAGTASADHLIQINRSTNSCAASSTITVTVGDASNKLINPAPISTGHTQGAADVYTLNVKTRDGSDNTLDQSNIKVAVIEGVLVSATVEETLAVTIAGVASTTSACGATTDVTTTATSVPWGTISSFGAFKEAAQTVTVSTNADAGYSVKAEENDQMGKDGIACTGATAGESVNCIQDTLCGTVSCSESAGYYWTSTAKYGLGFTLANASGTDASFLYDSTSEPCTTTGGGTSTNFCARQFADQETPETKQTIMSNAGPVASSQVSLCYRLNVSATQPAGYYFNKVQLTATATF</sequence>
<comment type="caution">
    <text evidence="2">The sequence shown here is derived from an EMBL/GenBank/DDBJ whole genome shotgun (WGS) entry which is preliminary data.</text>
</comment>
<feature type="transmembrane region" description="Helical" evidence="1">
    <location>
        <begin position="5"/>
        <end position="24"/>
    </location>
</feature>
<reference evidence="2 3" key="1">
    <citation type="journal article" date="2015" name="Nature">
        <title>rRNA introns, odd ribosomes, and small enigmatic genomes across a large radiation of phyla.</title>
        <authorList>
            <person name="Brown C.T."/>
            <person name="Hug L.A."/>
            <person name="Thomas B.C."/>
            <person name="Sharon I."/>
            <person name="Castelle C.J."/>
            <person name="Singh A."/>
            <person name="Wilkins M.J."/>
            <person name="Williams K.H."/>
            <person name="Banfield J.F."/>
        </authorList>
    </citation>
    <scope>NUCLEOTIDE SEQUENCE [LARGE SCALE GENOMIC DNA]</scope>
</reference>
<dbReference type="AlphaFoldDB" id="A0A0G0BGW0"/>
<dbReference type="EMBL" id="LBPR01000003">
    <property type="protein sequence ID" value="KKP62901.1"/>
    <property type="molecule type" value="Genomic_DNA"/>
</dbReference>
<name>A0A0G0BGW0_9BACT</name>
<dbReference type="STRING" id="1618484.UR56_C0003G0008"/>
<evidence type="ECO:0000313" key="3">
    <source>
        <dbReference type="Proteomes" id="UP000034004"/>
    </source>
</evidence>
<keyword evidence="1" id="KW-0812">Transmembrane</keyword>
<evidence type="ECO:0000256" key="1">
    <source>
        <dbReference type="SAM" id="Phobius"/>
    </source>
</evidence>
<protein>
    <submittedName>
        <fullName evidence="2">Uncharacterized protein</fullName>
    </submittedName>
</protein>